<dbReference type="VEuPathDB" id="AmoebaDB:EIN_415370"/>
<name>A0A0A1U6W7_ENTIV</name>
<dbReference type="Proteomes" id="UP000014680">
    <property type="component" value="Unassembled WGS sequence"/>
</dbReference>
<dbReference type="KEGG" id="eiv:EIN_415370"/>
<sequence length="46" mass="5113">MLISDDLTKVKSLIVSFFYNDLKPSNPALLIDIKKSSVGLNIQVFS</sequence>
<organism evidence="1 2">
    <name type="scientific">Entamoeba invadens IP1</name>
    <dbReference type="NCBI Taxonomy" id="370355"/>
    <lineage>
        <taxon>Eukaryota</taxon>
        <taxon>Amoebozoa</taxon>
        <taxon>Evosea</taxon>
        <taxon>Archamoebae</taxon>
        <taxon>Mastigamoebida</taxon>
        <taxon>Entamoebidae</taxon>
        <taxon>Entamoeba</taxon>
    </lineage>
</organism>
<reference evidence="1 2" key="1">
    <citation type="submission" date="2012-10" db="EMBL/GenBank/DDBJ databases">
        <authorList>
            <person name="Zafar N."/>
            <person name="Inman J."/>
            <person name="Hall N."/>
            <person name="Lorenzi H."/>
            <person name="Caler E."/>
        </authorList>
    </citation>
    <scope>NUCLEOTIDE SEQUENCE [LARGE SCALE GENOMIC DNA]</scope>
    <source>
        <strain evidence="1 2">IP1</strain>
    </source>
</reference>
<accession>A0A0A1U6W7</accession>
<feature type="non-terminal residue" evidence="1">
    <location>
        <position position="46"/>
    </location>
</feature>
<dbReference type="RefSeq" id="XP_004254485.1">
    <property type="nucleotide sequence ID" value="XM_004254437.1"/>
</dbReference>
<proteinExistence type="predicted"/>
<gene>
    <name evidence="1" type="ORF">EIN_415370</name>
</gene>
<evidence type="ECO:0000313" key="2">
    <source>
        <dbReference type="Proteomes" id="UP000014680"/>
    </source>
</evidence>
<dbReference type="AlphaFoldDB" id="A0A0A1U6W7"/>
<dbReference type="GeneID" id="14886699"/>
<evidence type="ECO:0000313" key="1">
    <source>
        <dbReference type="EMBL" id="ELP87714.1"/>
    </source>
</evidence>
<keyword evidence="2" id="KW-1185">Reference proteome</keyword>
<dbReference type="EMBL" id="KB206790">
    <property type="protein sequence ID" value="ELP87714.1"/>
    <property type="molecule type" value="Genomic_DNA"/>
</dbReference>
<protein>
    <submittedName>
        <fullName evidence="1">Uncharacterized protein</fullName>
    </submittedName>
</protein>
<feature type="non-terminal residue" evidence="1">
    <location>
        <position position="1"/>
    </location>
</feature>